<accession>A0A7S4GBJ1</accession>
<dbReference type="EMBL" id="HBJA01124395">
    <property type="protein sequence ID" value="CAE0831566.1"/>
    <property type="molecule type" value="Transcribed_RNA"/>
</dbReference>
<protein>
    <submittedName>
        <fullName evidence="1">Uncharacterized protein</fullName>
    </submittedName>
</protein>
<reference evidence="1" key="1">
    <citation type="submission" date="2021-01" db="EMBL/GenBank/DDBJ databases">
        <authorList>
            <person name="Corre E."/>
            <person name="Pelletier E."/>
            <person name="Niang G."/>
            <person name="Scheremetjew M."/>
            <person name="Finn R."/>
            <person name="Kale V."/>
            <person name="Holt S."/>
            <person name="Cochrane G."/>
            <person name="Meng A."/>
            <person name="Brown T."/>
            <person name="Cohen L."/>
        </authorList>
    </citation>
    <scope>NUCLEOTIDE SEQUENCE</scope>
    <source>
        <strain evidence="1">CCMP1594</strain>
    </source>
</reference>
<dbReference type="AlphaFoldDB" id="A0A7S4GBJ1"/>
<proteinExistence type="predicted"/>
<sequence length="129" mass="14528">MREAGTVRQSVTDVKAKMPWSANCNAMKQCDAMKQERGLTKEELKNGTCHVEGSRWYQDGRQHDRPDFAKRLLRPPMRYLCTGGVPFLAWNRVGQAPSQAWNMCCSTLASHPHNRPPCKGLLTGDELPS</sequence>
<organism evidence="1">
    <name type="scientific">Eutreptiella gymnastica</name>
    <dbReference type="NCBI Taxonomy" id="73025"/>
    <lineage>
        <taxon>Eukaryota</taxon>
        <taxon>Discoba</taxon>
        <taxon>Euglenozoa</taxon>
        <taxon>Euglenida</taxon>
        <taxon>Spirocuta</taxon>
        <taxon>Euglenophyceae</taxon>
        <taxon>Eutreptiales</taxon>
        <taxon>Eutreptiaceae</taxon>
        <taxon>Eutreptiella</taxon>
    </lineage>
</organism>
<name>A0A7S4GBJ1_9EUGL</name>
<gene>
    <name evidence="1" type="ORF">EGYM00163_LOCUS42848</name>
</gene>
<evidence type="ECO:0000313" key="1">
    <source>
        <dbReference type="EMBL" id="CAE0831566.1"/>
    </source>
</evidence>